<evidence type="ECO:0000313" key="4">
    <source>
        <dbReference type="EMBL" id="PYI07041.1"/>
    </source>
</evidence>
<dbReference type="Proteomes" id="UP000248423">
    <property type="component" value="Unassembled WGS sequence"/>
</dbReference>
<dbReference type="GO" id="GO:0043386">
    <property type="term" value="P:mycotoxin biosynthetic process"/>
    <property type="evidence" value="ECO:0007669"/>
    <property type="project" value="InterPro"/>
</dbReference>
<evidence type="ECO:0000256" key="1">
    <source>
        <dbReference type="ARBA" id="ARBA00004685"/>
    </source>
</evidence>
<keyword evidence="3" id="KW-0812">Transmembrane</keyword>
<evidence type="ECO:0000256" key="3">
    <source>
        <dbReference type="SAM" id="Phobius"/>
    </source>
</evidence>
<dbReference type="EMBL" id="KZ826345">
    <property type="protein sequence ID" value="PYI07041.1"/>
    <property type="molecule type" value="Genomic_DNA"/>
</dbReference>
<dbReference type="InterPro" id="IPR021765">
    <property type="entry name" value="UstYa-like"/>
</dbReference>
<sequence length="248" mass="26924">MPPSRRFLYSISAAIIFLLSILIVLTSDRGFPSLTQQFQQHVCPASPSEPTAPITRKFHSLSPLVGIHPDASQSYSADTSWESLLLPQNGGMLRVQTSNDTVTDYGISMFHQLHCLTVLRGLIFPGTSQHHGASTSPSHSGDAHEDAVHWAHCFDYIAQAIICAADDTIEPPHSVINKDGKRVLVIDGIGHKHQCRDPGPLWRAVLGSGTHAVAVSDLKSTVGDSGVLQKGWSECEDGCLMPQPYRVE</sequence>
<name>A0A319EBD9_ASPSB</name>
<comment type="similarity">
    <text evidence="2">Belongs to the ustYa family.</text>
</comment>
<protein>
    <submittedName>
        <fullName evidence="4">Uncharacterized protein</fullName>
    </submittedName>
</protein>
<comment type="pathway">
    <text evidence="1">Mycotoxin biosynthesis.</text>
</comment>
<keyword evidence="3" id="KW-0472">Membrane</keyword>
<dbReference type="VEuPathDB" id="FungiDB:BO78DRAFT_106354"/>
<keyword evidence="5" id="KW-1185">Reference proteome</keyword>
<feature type="transmembrane region" description="Helical" evidence="3">
    <location>
        <begin position="7"/>
        <end position="25"/>
    </location>
</feature>
<dbReference type="OrthoDB" id="3687641at2759"/>
<accession>A0A319EBD9</accession>
<proteinExistence type="inferred from homology"/>
<dbReference type="STRING" id="1448318.A0A319EBD9"/>
<evidence type="ECO:0000313" key="5">
    <source>
        <dbReference type="Proteomes" id="UP000248423"/>
    </source>
</evidence>
<dbReference type="Pfam" id="PF11807">
    <property type="entry name" value="UstYa"/>
    <property type="match status" value="1"/>
</dbReference>
<gene>
    <name evidence="4" type="ORF">BO78DRAFT_106354</name>
</gene>
<organism evidence="4 5">
    <name type="scientific">Aspergillus sclerotiicarbonarius (strain CBS 121057 / IBT 28362)</name>
    <dbReference type="NCBI Taxonomy" id="1448318"/>
    <lineage>
        <taxon>Eukaryota</taxon>
        <taxon>Fungi</taxon>
        <taxon>Dikarya</taxon>
        <taxon>Ascomycota</taxon>
        <taxon>Pezizomycotina</taxon>
        <taxon>Eurotiomycetes</taxon>
        <taxon>Eurotiomycetidae</taxon>
        <taxon>Eurotiales</taxon>
        <taxon>Aspergillaceae</taxon>
        <taxon>Aspergillus</taxon>
        <taxon>Aspergillus subgen. Circumdati</taxon>
    </lineage>
</organism>
<dbReference type="AlphaFoldDB" id="A0A319EBD9"/>
<reference evidence="4 5" key="1">
    <citation type="submission" date="2018-02" db="EMBL/GenBank/DDBJ databases">
        <title>The genomes of Aspergillus section Nigri reveals drivers in fungal speciation.</title>
        <authorList>
            <consortium name="DOE Joint Genome Institute"/>
            <person name="Vesth T.C."/>
            <person name="Nybo J."/>
            <person name="Theobald S."/>
            <person name="Brandl J."/>
            <person name="Frisvad J.C."/>
            <person name="Nielsen K.F."/>
            <person name="Lyhne E.K."/>
            <person name="Kogle M.E."/>
            <person name="Kuo A."/>
            <person name="Riley R."/>
            <person name="Clum A."/>
            <person name="Nolan M."/>
            <person name="Lipzen A."/>
            <person name="Salamov A."/>
            <person name="Henrissat B."/>
            <person name="Wiebenga A."/>
            <person name="De vries R.P."/>
            <person name="Grigoriev I.V."/>
            <person name="Mortensen U.H."/>
            <person name="Andersen M.R."/>
            <person name="Baker S.E."/>
        </authorList>
    </citation>
    <scope>NUCLEOTIDE SEQUENCE [LARGE SCALE GENOMIC DNA]</scope>
    <source>
        <strain evidence="4 5">CBS 121057</strain>
    </source>
</reference>
<dbReference type="PANTHER" id="PTHR33365">
    <property type="entry name" value="YALI0B05434P"/>
    <property type="match status" value="1"/>
</dbReference>
<evidence type="ECO:0000256" key="2">
    <source>
        <dbReference type="ARBA" id="ARBA00035112"/>
    </source>
</evidence>
<dbReference type="PANTHER" id="PTHR33365:SF4">
    <property type="entry name" value="CYCLOCHLOROTINE BIOSYNTHESIS PROTEIN O"/>
    <property type="match status" value="1"/>
</dbReference>
<keyword evidence="3" id="KW-1133">Transmembrane helix</keyword>